<feature type="transmembrane region" description="Helical" evidence="1">
    <location>
        <begin position="36"/>
        <end position="54"/>
    </location>
</feature>
<dbReference type="KEGG" id="dfl:DFE_2987"/>
<keyword evidence="1" id="KW-0812">Transmembrane</keyword>
<feature type="transmembrane region" description="Helical" evidence="1">
    <location>
        <begin position="101"/>
        <end position="121"/>
    </location>
</feature>
<sequence>MKPYSILLAVLWLTTSFTDLWSLAYASHPLFVLKSIGTVVLFTLCLMGCLQLAWGRIFIRFAPGQWRMTYQGTLTMGAFYVLLKNFGDVLGVATMAGDTSIFQIGLDFLPYLLFAIPIIVLEHELNKEQ</sequence>
<keyword evidence="1" id="KW-0472">Membrane</keyword>
<keyword evidence="1" id="KW-1133">Transmembrane helix</keyword>
<evidence type="ECO:0000313" key="2">
    <source>
        <dbReference type="EMBL" id="BBD09713.1"/>
    </source>
</evidence>
<keyword evidence="2" id="KW-0131">Cell cycle</keyword>
<dbReference type="GO" id="GO:0051301">
    <property type="term" value="P:cell division"/>
    <property type="evidence" value="ECO:0007669"/>
    <property type="project" value="UniProtKB-KW"/>
</dbReference>
<evidence type="ECO:0000256" key="1">
    <source>
        <dbReference type="SAM" id="Phobius"/>
    </source>
</evidence>
<evidence type="ECO:0000313" key="3">
    <source>
        <dbReference type="Proteomes" id="UP000269883"/>
    </source>
</evidence>
<accession>A0A2Z6B2M9</accession>
<dbReference type="RefSeq" id="WP_126380737.1">
    <property type="nucleotide sequence ID" value="NZ_AP017378.1"/>
</dbReference>
<gene>
    <name evidence="2" type="ORF">DFE_2987</name>
</gene>
<keyword evidence="2" id="KW-0132">Cell division</keyword>
<proteinExistence type="predicted"/>
<organism evidence="2 3">
    <name type="scientific">Desulfovibrio ferrophilus</name>
    <dbReference type="NCBI Taxonomy" id="241368"/>
    <lineage>
        <taxon>Bacteria</taxon>
        <taxon>Pseudomonadati</taxon>
        <taxon>Thermodesulfobacteriota</taxon>
        <taxon>Desulfovibrionia</taxon>
        <taxon>Desulfovibrionales</taxon>
        <taxon>Desulfovibrionaceae</taxon>
        <taxon>Desulfovibrio</taxon>
    </lineage>
</organism>
<protein>
    <submittedName>
        <fullName evidence="2">Cell division protein FtsK/SpoIIIE</fullName>
    </submittedName>
</protein>
<feature type="transmembrane region" description="Helical" evidence="1">
    <location>
        <begin position="74"/>
        <end position="95"/>
    </location>
</feature>
<dbReference type="AlphaFoldDB" id="A0A2Z6B2M9"/>
<keyword evidence="3" id="KW-1185">Reference proteome</keyword>
<dbReference type="EMBL" id="AP017378">
    <property type="protein sequence ID" value="BBD09713.1"/>
    <property type="molecule type" value="Genomic_DNA"/>
</dbReference>
<dbReference type="Proteomes" id="UP000269883">
    <property type="component" value="Chromosome"/>
</dbReference>
<name>A0A2Z6B2M9_9BACT</name>
<reference evidence="2 3" key="1">
    <citation type="journal article" date="2018" name="Sci. Adv.">
        <title>Multi-heme cytochromes provide a pathway for survival in energy-limited environments.</title>
        <authorList>
            <person name="Deng X."/>
            <person name="Dohmae N."/>
            <person name="Nealson K.H."/>
            <person name="Hashimoto K."/>
            <person name="Okamoto A."/>
        </authorList>
    </citation>
    <scope>NUCLEOTIDE SEQUENCE [LARGE SCALE GENOMIC DNA]</scope>
    <source>
        <strain evidence="2 3">IS5</strain>
    </source>
</reference>